<keyword evidence="9" id="KW-0934">Plastid</keyword>
<dbReference type="EC" id="1.1.1.267" evidence="6"/>
<dbReference type="SUPFAM" id="SSF69055">
    <property type="entry name" value="1-deoxy-D-xylulose-5-phosphate reductoisomerase, C-terminal domain"/>
    <property type="match status" value="1"/>
</dbReference>
<evidence type="ECO:0000256" key="11">
    <source>
        <dbReference type="ARBA" id="ARBA00023211"/>
    </source>
</evidence>
<dbReference type="InterPro" id="IPR003821">
    <property type="entry name" value="DXP_reductoisomerase"/>
</dbReference>
<evidence type="ECO:0000256" key="13">
    <source>
        <dbReference type="ARBA" id="ARBA00048543"/>
    </source>
</evidence>
<dbReference type="InterPro" id="IPR013644">
    <property type="entry name" value="DXP_reductoisomerase_C"/>
</dbReference>
<dbReference type="NCBIfam" id="TIGR00243">
    <property type="entry name" value="Dxr"/>
    <property type="match status" value="1"/>
</dbReference>
<keyword evidence="12" id="KW-0414">Isoprene biosynthesis</keyword>
<dbReference type="OMA" id="AHPNWVM"/>
<dbReference type="Gene3D" id="1.10.1740.10">
    <property type="match status" value="1"/>
</dbReference>
<evidence type="ECO:0000256" key="1">
    <source>
        <dbReference type="ARBA" id="ARBA00001936"/>
    </source>
</evidence>
<dbReference type="UniPathway" id="UPA00056">
    <property type="reaction ID" value="UER00092"/>
</dbReference>
<evidence type="ECO:0000256" key="5">
    <source>
        <dbReference type="ARBA" id="ARBA00006825"/>
    </source>
</evidence>
<dbReference type="SUPFAM" id="SSF55347">
    <property type="entry name" value="Glyceraldehyde-3-phosphate dehydrogenase-like, C-terminal domain"/>
    <property type="match status" value="1"/>
</dbReference>
<dbReference type="InParanoid" id="A0A0G4EE32"/>
<dbReference type="Pfam" id="PF08436">
    <property type="entry name" value="DXP_redisom_C"/>
    <property type="match status" value="1"/>
</dbReference>
<evidence type="ECO:0000256" key="16">
    <source>
        <dbReference type="SAM" id="SignalP"/>
    </source>
</evidence>
<dbReference type="InterPro" id="IPR026877">
    <property type="entry name" value="DXPR_C"/>
</dbReference>
<evidence type="ECO:0000259" key="18">
    <source>
        <dbReference type="Pfam" id="PF08436"/>
    </source>
</evidence>
<dbReference type="EMBL" id="CDMY01000179">
    <property type="protein sequence ID" value="CEL93618.1"/>
    <property type="molecule type" value="Genomic_DNA"/>
</dbReference>
<feature type="compositionally biased region" description="Basic and acidic residues" evidence="15">
    <location>
        <begin position="488"/>
        <end position="504"/>
    </location>
</feature>
<evidence type="ECO:0000256" key="8">
    <source>
        <dbReference type="ARBA" id="ARBA00022857"/>
    </source>
</evidence>
<dbReference type="VEuPathDB" id="CryptoDB:Vbra_11326"/>
<keyword evidence="11" id="KW-0464">Manganese</keyword>
<keyword evidence="8" id="KW-0521">NADP</keyword>
<dbReference type="OrthoDB" id="3482at2759"/>
<dbReference type="Pfam" id="PF13288">
    <property type="entry name" value="DXPR_C"/>
    <property type="match status" value="1"/>
</dbReference>
<evidence type="ECO:0000256" key="12">
    <source>
        <dbReference type="ARBA" id="ARBA00023229"/>
    </source>
</evidence>
<dbReference type="GO" id="GO:0051484">
    <property type="term" value="P:isopentenyl diphosphate biosynthetic process, methylerythritol 4-phosphate pathway involved in terpenoid biosynthetic process"/>
    <property type="evidence" value="ECO:0007669"/>
    <property type="project" value="TreeGrafter"/>
</dbReference>
<evidence type="ECO:0000313" key="20">
    <source>
        <dbReference type="EMBL" id="CEL93618.1"/>
    </source>
</evidence>
<reference evidence="20 21" key="1">
    <citation type="submission" date="2014-11" db="EMBL/GenBank/DDBJ databases">
        <authorList>
            <person name="Zhu J."/>
            <person name="Qi W."/>
            <person name="Song R."/>
        </authorList>
    </citation>
    <scope>NUCLEOTIDE SEQUENCE [LARGE SCALE GENOMIC DNA]</scope>
</reference>
<dbReference type="PhylomeDB" id="A0A0G4EE32"/>
<keyword evidence="10" id="KW-0560">Oxidoreductase</keyword>
<evidence type="ECO:0000256" key="2">
    <source>
        <dbReference type="ARBA" id="ARBA00001946"/>
    </source>
</evidence>
<dbReference type="InterPro" id="IPR036291">
    <property type="entry name" value="NAD(P)-bd_dom_sf"/>
</dbReference>
<evidence type="ECO:0000313" key="21">
    <source>
        <dbReference type="Proteomes" id="UP000041254"/>
    </source>
</evidence>
<comment type="similarity">
    <text evidence="5">Belongs to the DXR family.</text>
</comment>
<evidence type="ECO:0000256" key="9">
    <source>
        <dbReference type="ARBA" id="ARBA00022887"/>
    </source>
</evidence>
<dbReference type="GO" id="GO:0030145">
    <property type="term" value="F:manganese ion binding"/>
    <property type="evidence" value="ECO:0007669"/>
    <property type="project" value="TreeGrafter"/>
</dbReference>
<dbReference type="STRING" id="1169540.A0A0G4EE32"/>
<feature type="chain" id="PRO_5005187006" description="1-deoxy-D-xylulose 5-phosphate reductoisomerase, apicoplastic" evidence="16">
    <location>
        <begin position="34"/>
        <end position="504"/>
    </location>
</feature>
<dbReference type="FunCoup" id="A0A0G4EE32">
    <property type="interactions" value="52"/>
</dbReference>
<feature type="domain" description="1-deoxy-D-xylulose 5-phosphate reductoisomerase N-terminal" evidence="17">
    <location>
        <begin position="92"/>
        <end position="221"/>
    </location>
</feature>
<organism evidence="20 21">
    <name type="scientific">Vitrella brassicaformis (strain CCMP3155)</name>
    <dbReference type="NCBI Taxonomy" id="1169540"/>
    <lineage>
        <taxon>Eukaryota</taxon>
        <taxon>Sar</taxon>
        <taxon>Alveolata</taxon>
        <taxon>Colpodellida</taxon>
        <taxon>Vitrellaceae</taxon>
        <taxon>Vitrella</taxon>
    </lineage>
</organism>
<evidence type="ECO:0000256" key="3">
    <source>
        <dbReference type="ARBA" id="ARBA00004467"/>
    </source>
</evidence>
<dbReference type="InterPro" id="IPR036169">
    <property type="entry name" value="DXPR_C_sf"/>
</dbReference>
<dbReference type="NCBIfam" id="NF009114">
    <property type="entry name" value="PRK12464.1"/>
    <property type="match status" value="1"/>
</dbReference>
<dbReference type="GO" id="GO:0070402">
    <property type="term" value="F:NADPH binding"/>
    <property type="evidence" value="ECO:0007669"/>
    <property type="project" value="InterPro"/>
</dbReference>
<dbReference type="FunFam" id="3.40.50.720:FF:000045">
    <property type="entry name" value="1-deoxy-D-xylulose 5-phosphate reductoisomerase"/>
    <property type="match status" value="1"/>
</dbReference>
<feature type="signal peptide" evidence="16">
    <location>
        <begin position="1"/>
        <end position="33"/>
    </location>
</feature>
<dbReference type="Proteomes" id="UP000041254">
    <property type="component" value="Unassembled WGS sequence"/>
</dbReference>
<comment type="catalytic activity">
    <reaction evidence="13">
        <text>2-C-methyl-D-erythritol 4-phosphate + NADP(+) = 1-deoxy-D-xylulose 5-phosphate + NADPH + H(+)</text>
        <dbReference type="Rhea" id="RHEA:13717"/>
        <dbReference type="ChEBI" id="CHEBI:15378"/>
        <dbReference type="ChEBI" id="CHEBI:57783"/>
        <dbReference type="ChEBI" id="CHEBI:57792"/>
        <dbReference type="ChEBI" id="CHEBI:58262"/>
        <dbReference type="ChEBI" id="CHEBI:58349"/>
        <dbReference type="EC" id="1.1.1.267"/>
    </reaction>
    <physiologicalReaction direction="right-to-left" evidence="13">
        <dbReference type="Rhea" id="RHEA:13719"/>
    </physiologicalReaction>
</comment>
<name>A0A0G4EE32_VITBC</name>
<dbReference type="AlphaFoldDB" id="A0A0G4EE32"/>
<feature type="domain" description="1-deoxy-D-xylulose 5-phosphate reductoisomerase C-terminal" evidence="18">
    <location>
        <begin position="236"/>
        <end position="318"/>
    </location>
</feature>
<evidence type="ECO:0000256" key="10">
    <source>
        <dbReference type="ARBA" id="ARBA00023002"/>
    </source>
</evidence>
<evidence type="ECO:0000256" key="7">
    <source>
        <dbReference type="ARBA" id="ARBA00022723"/>
    </source>
</evidence>
<dbReference type="PANTHER" id="PTHR30525:SF0">
    <property type="entry name" value="1-DEOXY-D-XYLULOSE 5-PHOSPHATE REDUCTOISOMERASE, CHLOROPLASTIC"/>
    <property type="match status" value="1"/>
</dbReference>
<keyword evidence="21" id="KW-1185">Reference proteome</keyword>
<evidence type="ECO:0000256" key="4">
    <source>
        <dbReference type="ARBA" id="ARBA00005094"/>
    </source>
</evidence>
<dbReference type="InterPro" id="IPR013512">
    <property type="entry name" value="DXP_reductoisomerase_N"/>
</dbReference>
<accession>A0A0G4EE32</accession>
<evidence type="ECO:0000259" key="19">
    <source>
        <dbReference type="Pfam" id="PF13288"/>
    </source>
</evidence>
<sequence>MSAMHTGPIPTLIFLSWLLFLTFDDHAVKGVAAFTSVPHQRSLRPALLSTRRRPIASSLTRMAHAAPTGSEESMKATFDEATNGVESFKRRISLLGSTGSIGTQTLDIIRERPQNFELVGLAARSNVELLAEQIREFRPAMVALEDGSKLGALEALLEGMEGDRPTLVTGMDGVCEVAKMDQADMVVTGIVGCAGLLPTIAAIENGKDVALANKETLIAAGPVIVPLLKKHGVFMTPADSEHSAIFQCLQGVPPGGLRKIILTASGGAFRDWRKEDLVNVRVEDALKHPNWAMGAKITIDSATLMNKGLEVIEAHYLFGASYDDIEVVIHPQSIIHSMVETQDTSVLAQLGWPDMRLPLVYAMSWPHRIPMHAYERLDLVKLGSLTFKAPDFDKYPCLRLAYEAGRMGGTMPAALNAANEMAVERFRQGEIHYLEIPKLIEFVMDAHRGDHKTEGITLDDILAVDAWAREKGREYVHVPQKQEQQQQQEREGLVGKADESLTLT</sequence>
<evidence type="ECO:0000256" key="14">
    <source>
        <dbReference type="ARBA" id="ARBA00073770"/>
    </source>
</evidence>
<dbReference type="HAMAP" id="MF_00183">
    <property type="entry name" value="DXP_reductoisom"/>
    <property type="match status" value="1"/>
</dbReference>
<feature type="region of interest" description="Disordered" evidence="15">
    <location>
        <begin position="477"/>
        <end position="504"/>
    </location>
</feature>
<dbReference type="Gene3D" id="3.40.50.720">
    <property type="entry name" value="NAD(P)-binding Rossmann-like Domain"/>
    <property type="match status" value="1"/>
</dbReference>
<dbReference type="SUPFAM" id="SSF51735">
    <property type="entry name" value="NAD(P)-binding Rossmann-fold domains"/>
    <property type="match status" value="1"/>
</dbReference>
<comment type="cofactor">
    <cofactor evidence="1">
        <name>Mn(2+)</name>
        <dbReference type="ChEBI" id="CHEBI:29035"/>
    </cofactor>
</comment>
<gene>
    <name evidence="20" type="ORF">Vbra_11326</name>
</gene>
<comment type="pathway">
    <text evidence="4">Isoprenoid biosynthesis; isopentenyl diphosphate biosynthesis via DXP pathway; isopentenyl diphosphate from 1-deoxy-D-xylulose 5-phosphate: step 1/6.</text>
</comment>
<comment type="subcellular location">
    <subcellularLocation>
        <location evidence="3">Plastid</location>
        <location evidence="3">Apicoplast</location>
    </subcellularLocation>
</comment>
<evidence type="ECO:0000259" key="17">
    <source>
        <dbReference type="Pfam" id="PF02670"/>
    </source>
</evidence>
<keyword evidence="16" id="KW-0732">Signal</keyword>
<feature type="domain" description="DXP reductoisomerase C-terminal" evidence="19">
    <location>
        <begin position="350"/>
        <end position="470"/>
    </location>
</feature>
<proteinExistence type="inferred from homology"/>
<keyword evidence="9" id="KW-0933">Apicoplast</keyword>
<evidence type="ECO:0000256" key="15">
    <source>
        <dbReference type="SAM" id="MobiDB-lite"/>
    </source>
</evidence>
<protein>
    <recommendedName>
        <fullName evidence="14">1-deoxy-D-xylulose 5-phosphate reductoisomerase, apicoplastic</fullName>
        <ecNumber evidence="6">1.1.1.267</ecNumber>
    </recommendedName>
</protein>
<comment type="cofactor">
    <cofactor evidence="2">
        <name>Mg(2+)</name>
        <dbReference type="ChEBI" id="CHEBI:18420"/>
    </cofactor>
</comment>
<evidence type="ECO:0000256" key="6">
    <source>
        <dbReference type="ARBA" id="ARBA00012366"/>
    </source>
</evidence>
<keyword evidence="7" id="KW-0479">Metal-binding</keyword>
<dbReference type="GO" id="GO:0030604">
    <property type="term" value="F:1-deoxy-D-xylulose-5-phosphate reductoisomerase activity"/>
    <property type="evidence" value="ECO:0007669"/>
    <property type="project" value="UniProtKB-EC"/>
</dbReference>
<dbReference type="Pfam" id="PF02670">
    <property type="entry name" value="DXP_reductoisom"/>
    <property type="match status" value="1"/>
</dbReference>
<dbReference type="PANTHER" id="PTHR30525">
    <property type="entry name" value="1-DEOXY-D-XYLULOSE 5-PHOSPHATE REDUCTOISOMERASE"/>
    <property type="match status" value="1"/>
</dbReference>